<evidence type="ECO:0000313" key="2">
    <source>
        <dbReference type="Proteomes" id="UP000607645"/>
    </source>
</evidence>
<dbReference type="GO" id="GO:0006261">
    <property type="term" value="P:DNA-templated DNA replication"/>
    <property type="evidence" value="ECO:0007669"/>
    <property type="project" value="TreeGrafter"/>
</dbReference>
<gene>
    <name evidence="1" type="ORF">H8S62_06110</name>
</gene>
<dbReference type="AlphaFoldDB" id="A0A8J6MC80"/>
<accession>A0A8J6MC80</accession>
<proteinExistence type="predicted"/>
<dbReference type="Gene3D" id="3.40.50.300">
    <property type="entry name" value="P-loop containing nucleotide triphosphate hydrolases"/>
    <property type="match status" value="1"/>
</dbReference>
<dbReference type="PANTHER" id="PTHR11669:SF8">
    <property type="entry name" value="DNA POLYMERASE III SUBUNIT DELTA"/>
    <property type="match status" value="1"/>
</dbReference>
<reference evidence="1" key="1">
    <citation type="submission" date="2020-08" db="EMBL/GenBank/DDBJ databases">
        <title>Genome public.</title>
        <authorList>
            <person name="Liu C."/>
            <person name="Sun Q."/>
        </authorList>
    </citation>
    <scope>NUCLEOTIDE SEQUENCE</scope>
    <source>
        <strain evidence="1">NSJ-52</strain>
    </source>
</reference>
<organism evidence="1 2">
    <name type="scientific">Lawsonibacter faecis</name>
    <dbReference type="NCBI Taxonomy" id="2763052"/>
    <lineage>
        <taxon>Bacteria</taxon>
        <taxon>Bacillati</taxon>
        <taxon>Bacillota</taxon>
        <taxon>Clostridia</taxon>
        <taxon>Eubacteriales</taxon>
        <taxon>Oscillospiraceae</taxon>
        <taxon>Lawsonibacter</taxon>
    </lineage>
</organism>
<dbReference type="InterPro" id="IPR027417">
    <property type="entry name" value="P-loop_NTPase"/>
</dbReference>
<dbReference type="RefSeq" id="WP_186918792.1">
    <property type="nucleotide sequence ID" value="NZ_JACOPQ010000004.1"/>
</dbReference>
<keyword evidence="2" id="KW-1185">Reference proteome</keyword>
<name>A0A8J6MC80_9FIRM</name>
<evidence type="ECO:0000313" key="1">
    <source>
        <dbReference type="EMBL" id="MBC5736581.1"/>
    </source>
</evidence>
<dbReference type="InterPro" id="IPR050238">
    <property type="entry name" value="DNA_Rep/Repair_Clamp_Loader"/>
</dbReference>
<dbReference type="Proteomes" id="UP000607645">
    <property type="component" value="Unassembled WGS sequence"/>
</dbReference>
<dbReference type="EMBL" id="JACOPQ010000004">
    <property type="protein sequence ID" value="MBC5736581.1"/>
    <property type="molecule type" value="Genomic_DNA"/>
</dbReference>
<protein>
    <submittedName>
        <fullName evidence="1">DNA polymerase III subunit</fullName>
    </submittedName>
</protein>
<comment type="caution">
    <text evidence="1">The sequence shown here is derived from an EMBL/GenBank/DDBJ whole genome shotgun (WGS) entry which is preliminary data.</text>
</comment>
<dbReference type="SUPFAM" id="SSF52540">
    <property type="entry name" value="P-loop containing nucleoside triphosphate hydrolases"/>
    <property type="match status" value="1"/>
</dbReference>
<dbReference type="Pfam" id="PF13177">
    <property type="entry name" value="DNA_pol3_delta2"/>
    <property type="match status" value="1"/>
</dbReference>
<sequence length="332" mass="35380">MDLSQLAGNAALKRQLEAESARRGLSHAYILSGSAGSGRRTLARVLAAALVCDGAEPEARPCLACSGCRKVLAGIHPDVNYTGTDGRDITVAQVRALRSDAYIRPNEAARKVYVVINAQTMNPSAQNAMLKLLEEGPAYAAFLLLTDNAAALLQTVRSRCETLSLSPVTLLEAEDYLLRRFPDKPEAEVRAAAGRCEGLIGRAVEELSGAEADESRAREGAITLLERFVGGDELSLMEYAVSLEKWDRDSLSSLFGETVLLLRSALVLRAGGGCGETDPQRLCVAREAADKCSANMLLSAVDTLEKLRAATLYNAGAGHLAGWLCAALMSEK</sequence>
<dbReference type="PANTHER" id="PTHR11669">
    <property type="entry name" value="REPLICATION FACTOR C / DNA POLYMERASE III GAMMA-TAU SUBUNIT"/>
    <property type="match status" value="1"/>
</dbReference>